<keyword evidence="2" id="KW-1185">Reference proteome</keyword>
<evidence type="ECO:0000313" key="2">
    <source>
        <dbReference type="Proteomes" id="UP001607302"/>
    </source>
</evidence>
<comment type="caution">
    <text evidence="1">The sequence shown here is derived from an EMBL/GenBank/DDBJ whole genome shotgun (WGS) entry which is preliminary data.</text>
</comment>
<gene>
    <name evidence="1" type="ORF">V1478_005655</name>
</gene>
<name>A0ABD2BAA1_VESSQ</name>
<reference evidence="1 2" key="1">
    <citation type="journal article" date="2024" name="Ann. Entomol. Soc. Am.">
        <title>Genomic analyses of the southern and eastern yellowjacket wasps (Hymenoptera: Vespidae) reveal evolutionary signatures of social life.</title>
        <authorList>
            <person name="Catto M.A."/>
            <person name="Caine P.B."/>
            <person name="Orr S.E."/>
            <person name="Hunt B.G."/>
            <person name="Goodisman M.A.D."/>
        </authorList>
    </citation>
    <scope>NUCLEOTIDE SEQUENCE [LARGE SCALE GENOMIC DNA]</scope>
    <source>
        <strain evidence="1">233</strain>
        <tissue evidence="1">Head and thorax</tissue>
    </source>
</reference>
<dbReference type="Proteomes" id="UP001607302">
    <property type="component" value="Unassembled WGS sequence"/>
</dbReference>
<organism evidence="1 2">
    <name type="scientific">Vespula squamosa</name>
    <name type="common">Southern yellow jacket</name>
    <name type="synonym">Wasp</name>
    <dbReference type="NCBI Taxonomy" id="30214"/>
    <lineage>
        <taxon>Eukaryota</taxon>
        <taxon>Metazoa</taxon>
        <taxon>Ecdysozoa</taxon>
        <taxon>Arthropoda</taxon>
        <taxon>Hexapoda</taxon>
        <taxon>Insecta</taxon>
        <taxon>Pterygota</taxon>
        <taxon>Neoptera</taxon>
        <taxon>Endopterygota</taxon>
        <taxon>Hymenoptera</taxon>
        <taxon>Apocrita</taxon>
        <taxon>Aculeata</taxon>
        <taxon>Vespoidea</taxon>
        <taxon>Vespidae</taxon>
        <taxon>Vespinae</taxon>
        <taxon>Vespula</taxon>
    </lineage>
</organism>
<protein>
    <submittedName>
        <fullName evidence="1">Uncharacterized protein</fullName>
    </submittedName>
</protein>
<accession>A0ABD2BAA1</accession>
<dbReference type="AlphaFoldDB" id="A0ABD2BAA1"/>
<dbReference type="EMBL" id="JAUDFV010000128">
    <property type="protein sequence ID" value="KAL2729671.1"/>
    <property type="molecule type" value="Genomic_DNA"/>
</dbReference>
<proteinExistence type="predicted"/>
<sequence length="67" mass="7531">MRRYILVEGIDGQKWLIEGNALPTNSPSATFEGAKWSPDVIFTISFAIRFSNFFPITKNAGLGYNNF</sequence>
<evidence type="ECO:0000313" key="1">
    <source>
        <dbReference type="EMBL" id="KAL2729671.1"/>
    </source>
</evidence>